<dbReference type="RefSeq" id="XP_013893310.1">
    <property type="nucleotide sequence ID" value="XM_014037856.1"/>
</dbReference>
<feature type="repeat" description="WD" evidence="3">
    <location>
        <begin position="25"/>
        <end position="54"/>
    </location>
</feature>
<dbReference type="InterPro" id="IPR019775">
    <property type="entry name" value="WD40_repeat_CS"/>
</dbReference>
<dbReference type="SUPFAM" id="SSF50978">
    <property type="entry name" value="WD40 repeat-like"/>
    <property type="match status" value="1"/>
</dbReference>
<evidence type="ECO:0000313" key="5">
    <source>
        <dbReference type="EMBL" id="KIY94290.1"/>
    </source>
</evidence>
<dbReference type="InterPro" id="IPR036322">
    <property type="entry name" value="WD40_repeat_dom_sf"/>
</dbReference>
<feature type="region of interest" description="Disordered" evidence="4">
    <location>
        <begin position="1"/>
        <end position="20"/>
    </location>
</feature>
<dbReference type="STRING" id="145388.A0A0D2MGX2"/>
<gene>
    <name evidence="5" type="ORF">MNEG_13671</name>
</gene>
<accession>A0A0D2MGX2</accession>
<dbReference type="KEGG" id="mng:MNEG_13671"/>
<sequence>MFGAQAQQGGHNPNKDVQVATPLGDSVSSLAFSPRANLLVATCWDNNVYCWDIQPNGTANPKASTTHTQPVLCSAWNADGTGVFTGGCDKMVKLWNLATNQSQQVAAHDAPVRHCAFIPELNMLVTGGWDKTLRYWDLRQPQPAFTYTLSERLYALDVKHPLLVAATADRQLFVFNLQPSFKLHASAWLARPLLCAAEPAAAIQDGGQPTQVADARGGWPRG</sequence>
<dbReference type="InterPro" id="IPR001680">
    <property type="entry name" value="WD40_rpt"/>
</dbReference>
<proteinExistence type="predicted"/>
<dbReference type="Gene3D" id="2.130.10.10">
    <property type="entry name" value="YVTN repeat-like/Quinoprotein amine dehydrogenase"/>
    <property type="match status" value="1"/>
</dbReference>
<dbReference type="InterPro" id="IPR015943">
    <property type="entry name" value="WD40/YVTN_repeat-like_dom_sf"/>
</dbReference>
<name>A0A0D2MGX2_9CHLO</name>
<feature type="compositionally biased region" description="Polar residues" evidence="4">
    <location>
        <begin position="1"/>
        <end position="11"/>
    </location>
</feature>
<dbReference type="SMART" id="SM00320">
    <property type="entry name" value="WD40"/>
    <property type="match status" value="4"/>
</dbReference>
<dbReference type="PROSITE" id="PS00678">
    <property type="entry name" value="WD_REPEATS_1"/>
    <property type="match status" value="1"/>
</dbReference>
<feature type="repeat" description="WD" evidence="3">
    <location>
        <begin position="105"/>
        <end position="146"/>
    </location>
</feature>
<evidence type="ECO:0000256" key="4">
    <source>
        <dbReference type="SAM" id="MobiDB-lite"/>
    </source>
</evidence>
<reference evidence="5 6" key="1">
    <citation type="journal article" date="2013" name="BMC Genomics">
        <title>Reconstruction of the lipid metabolism for the microalga Monoraphidium neglectum from its genome sequence reveals characteristics suitable for biofuel production.</title>
        <authorList>
            <person name="Bogen C."/>
            <person name="Al-Dilaimi A."/>
            <person name="Albersmeier A."/>
            <person name="Wichmann J."/>
            <person name="Grundmann M."/>
            <person name="Rupp O."/>
            <person name="Lauersen K.J."/>
            <person name="Blifernez-Klassen O."/>
            <person name="Kalinowski J."/>
            <person name="Goesmann A."/>
            <person name="Mussgnug J.H."/>
            <person name="Kruse O."/>
        </authorList>
    </citation>
    <scope>NUCLEOTIDE SEQUENCE [LARGE SCALE GENOMIC DNA]</scope>
    <source>
        <strain evidence="5 6">SAG 48.87</strain>
    </source>
</reference>
<dbReference type="PRINTS" id="PR00320">
    <property type="entry name" value="GPROTEINBRPT"/>
</dbReference>
<keyword evidence="2" id="KW-0677">Repeat</keyword>
<evidence type="ECO:0000313" key="6">
    <source>
        <dbReference type="Proteomes" id="UP000054498"/>
    </source>
</evidence>
<evidence type="ECO:0000256" key="2">
    <source>
        <dbReference type="ARBA" id="ARBA00022737"/>
    </source>
</evidence>
<protein>
    <submittedName>
        <fullName evidence="5">Rae1-like protein</fullName>
    </submittedName>
</protein>
<dbReference type="AlphaFoldDB" id="A0A0D2MGX2"/>
<dbReference type="InterPro" id="IPR020472">
    <property type="entry name" value="WD40_PAC1"/>
</dbReference>
<evidence type="ECO:0000256" key="1">
    <source>
        <dbReference type="ARBA" id="ARBA00022574"/>
    </source>
</evidence>
<dbReference type="GeneID" id="25731157"/>
<dbReference type="OrthoDB" id="256303at2759"/>
<keyword evidence="1 3" id="KW-0853">WD repeat</keyword>
<organism evidence="5 6">
    <name type="scientific">Monoraphidium neglectum</name>
    <dbReference type="NCBI Taxonomy" id="145388"/>
    <lineage>
        <taxon>Eukaryota</taxon>
        <taxon>Viridiplantae</taxon>
        <taxon>Chlorophyta</taxon>
        <taxon>core chlorophytes</taxon>
        <taxon>Chlorophyceae</taxon>
        <taxon>CS clade</taxon>
        <taxon>Sphaeropleales</taxon>
        <taxon>Selenastraceae</taxon>
        <taxon>Monoraphidium</taxon>
    </lineage>
</organism>
<dbReference type="Pfam" id="PF00400">
    <property type="entry name" value="WD40"/>
    <property type="match status" value="3"/>
</dbReference>
<dbReference type="EMBL" id="KK104192">
    <property type="protein sequence ID" value="KIY94290.1"/>
    <property type="molecule type" value="Genomic_DNA"/>
</dbReference>
<feature type="repeat" description="WD" evidence="3">
    <location>
        <begin position="64"/>
        <end position="105"/>
    </location>
</feature>
<dbReference type="PROSITE" id="PS50082">
    <property type="entry name" value="WD_REPEATS_2"/>
    <property type="match status" value="3"/>
</dbReference>
<dbReference type="Proteomes" id="UP000054498">
    <property type="component" value="Unassembled WGS sequence"/>
</dbReference>
<dbReference type="PANTHER" id="PTHR10971">
    <property type="entry name" value="MRNA EXPORT FACTOR AND BUB3"/>
    <property type="match status" value="1"/>
</dbReference>
<evidence type="ECO:0000256" key="3">
    <source>
        <dbReference type="PROSITE-ProRule" id="PRU00221"/>
    </source>
</evidence>
<keyword evidence="6" id="KW-1185">Reference proteome</keyword>
<dbReference type="PROSITE" id="PS50294">
    <property type="entry name" value="WD_REPEATS_REGION"/>
    <property type="match status" value="2"/>
</dbReference>